<proteinExistence type="predicted"/>
<keyword evidence="1" id="KW-0732">Signal</keyword>
<evidence type="ECO:0000313" key="2">
    <source>
        <dbReference type="EMBL" id="PTB74196.1"/>
    </source>
</evidence>
<protein>
    <recommendedName>
        <fullName evidence="4">Secreted protein</fullName>
    </recommendedName>
</protein>
<evidence type="ECO:0000256" key="1">
    <source>
        <dbReference type="SAM" id="SignalP"/>
    </source>
</evidence>
<evidence type="ECO:0008006" key="4">
    <source>
        <dbReference type="Google" id="ProtNLM"/>
    </source>
</evidence>
<organism evidence="2 3">
    <name type="scientific">Trichoderma longibrachiatum ATCC 18648</name>
    <dbReference type="NCBI Taxonomy" id="983965"/>
    <lineage>
        <taxon>Eukaryota</taxon>
        <taxon>Fungi</taxon>
        <taxon>Dikarya</taxon>
        <taxon>Ascomycota</taxon>
        <taxon>Pezizomycotina</taxon>
        <taxon>Sordariomycetes</taxon>
        <taxon>Hypocreomycetidae</taxon>
        <taxon>Hypocreales</taxon>
        <taxon>Hypocreaceae</taxon>
        <taxon>Trichoderma</taxon>
    </lineage>
</organism>
<evidence type="ECO:0000313" key="3">
    <source>
        <dbReference type="Proteomes" id="UP000240760"/>
    </source>
</evidence>
<keyword evidence="3" id="KW-1185">Reference proteome</keyword>
<reference evidence="2 3" key="1">
    <citation type="submission" date="2016-07" db="EMBL/GenBank/DDBJ databases">
        <title>Multiple horizontal gene transfer events from other fungi enriched the ability of initially mycotrophic Trichoderma (Ascomycota) to feed on dead plant biomass.</title>
        <authorList>
            <consortium name="DOE Joint Genome Institute"/>
            <person name="Aerts A."/>
            <person name="Atanasova L."/>
            <person name="Chenthamara K."/>
            <person name="Zhang J."/>
            <person name="Grujic M."/>
            <person name="Henrissat B."/>
            <person name="Kuo A."/>
            <person name="Salamov A."/>
            <person name="Lipzen A."/>
            <person name="Labutti K."/>
            <person name="Barry K."/>
            <person name="Miao Y."/>
            <person name="Rahimi M.J."/>
            <person name="Shen Q."/>
            <person name="Grigoriev I.V."/>
            <person name="Kubicek C.P."/>
            <person name="Druzhinina I.S."/>
        </authorList>
    </citation>
    <scope>NUCLEOTIDE SEQUENCE [LARGE SCALE GENOMIC DNA]</scope>
    <source>
        <strain evidence="2 3">ATCC 18648</strain>
    </source>
</reference>
<sequence>MLLQLRFLPLCLAQFAYCRSFIYHFCTIYISGIDVSDSYLYMTRTVDSPVQDRRARDRGYAKCYKRSLYINLPLSMLQPIISTLQYLIPLLRWEKPLQSLT</sequence>
<name>A0A2T4BY93_TRILO</name>
<feature type="signal peptide" evidence="1">
    <location>
        <begin position="1"/>
        <end position="18"/>
    </location>
</feature>
<dbReference type="AlphaFoldDB" id="A0A2T4BY93"/>
<feature type="chain" id="PRO_5015635054" description="Secreted protein" evidence="1">
    <location>
        <begin position="19"/>
        <end position="101"/>
    </location>
</feature>
<dbReference type="EMBL" id="KZ679136">
    <property type="protein sequence ID" value="PTB74196.1"/>
    <property type="molecule type" value="Genomic_DNA"/>
</dbReference>
<accession>A0A2T4BY93</accession>
<dbReference type="Proteomes" id="UP000240760">
    <property type="component" value="Unassembled WGS sequence"/>
</dbReference>
<gene>
    <name evidence="2" type="ORF">M440DRAFT_110029</name>
</gene>